<dbReference type="CDD" id="cd05931">
    <property type="entry name" value="FAAL"/>
    <property type="match status" value="1"/>
</dbReference>
<reference evidence="8 9" key="1">
    <citation type="submission" date="2017-08" db="EMBL/GenBank/DDBJ databases">
        <title>Infants hospitalized years apart are colonized by the same room-sourced microbial strains.</title>
        <authorList>
            <person name="Brooks B."/>
            <person name="Olm M.R."/>
            <person name="Firek B.A."/>
            <person name="Baker R."/>
            <person name="Thomas B.C."/>
            <person name="Morowitz M.J."/>
            <person name="Banfield J.F."/>
        </authorList>
    </citation>
    <scope>NUCLEOTIDE SEQUENCE [LARGE SCALE GENOMIC DNA]</scope>
    <source>
        <strain evidence="8">S2_005_003_R2_43</strain>
    </source>
</reference>
<evidence type="ECO:0000259" key="7">
    <source>
        <dbReference type="PROSITE" id="PS50075"/>
    </source>
</evidence>
<dbReference type="InterPro" id="IPR006162">
    <property type="entry name" value="Ppantetheine_attach_site"/>
</dbReference>
<keyword evidence="5" id="KW-0436">Ligase</keyword>
<dbReference type="InterPro" id="IPR001242">
    <property type="entry name" value="Condensation_dom"/>
</dbReference>
<dbReference type="Gene3D" id="3.30.559.30">
    <property type="entry name" value="Nonribosomal peptide synthetase, condensation domain"/>
    <property type="match status" value="1"/>
</dbReference>
<dbReference type="SUPFAM" id="SSF56801">
    <property type="entry name" value="Acetyl-CoA synthetase-like"/>
    <property type="match status" value="1"/>
</dbReference>
<dbReference type="EMBL" id="QFPN01000008">
    <property type="protein sequence ID" value="PZQ13133.1"/>
    <property type="molecule type" value="Genomic_DNA"/>
</dbReference>
<comment type="caution">
    <text evidence="8">The sequence shown here is derived from an EMBL/GenBank/DDBJ whole genome shotgun (WGS) entry which is preliminary data.</text>
</comment>
<dbReference type="GO" id="GO:0006633">
    <property type="term" value="P:fatty acid biosynthetic process"/>
    <property type="evidence" value="ECO:0007669"/>
    <property type="project" value="TreeGrafter"/>
</dbReference>
<dbReference type="Gene3D" id="3.30.300.30">
    <property type="match status" value="1"/>
</dbReference>
<dbReference type="InterPro" id="IPR045851">
    <property type="entry name" value="AMP-bd_C_sf"/>
</dbReference>
<evidence type="ECO:0000256" key="2">
    <source>
        <dbReference type="ARBA" id="ARBA00006432"/>
    </source>
</evidence>
<name>A0A2W5M6X2_ANCNO</name>
<dbReference type="PROSITE" id="PS00012">
    <property type="entry name" value="PHOSPHOPANTETHEINE"/>
    <property type="match status" value="1"/>
</dbReference>
<dbReference type="Pfam" id="PF00501">
    <property type="entry name" value="AMP-binding"/>
    <property type="match status" value="1"/>
</dbReference>
<evidence type="ECO:0000313" key="8">
    <source>
        <dbReference type="EMBL" id="PZQ13133.1"/>
    </source>
</evidence>
<dbReference type="InterPro" id="IPR003819">
    <property type="entry name" value="TauD/TfdA-like"/>
</dbReference>
<dbReference type="Pfam" id="PF00668">
    <property type="entry name" value="Condensation"/>
    <property type="match status" value="1"/>
</dbReference>
<dbReference type="GO" id="GO:0071766">
    <property type="term" value="P:Actinobacterium-type cell wall biogenesis"/>
    <property type="evidence" value="ECO:0007669"/>
    <property type="project" value="UniProtKB-ARBA"/>
</dbReference>
<dbReference type="Gene3D" id="1.10.1200.10">
    <property type="entry name" value="ACP-like"/>
    <property type="match status" value="1"/>
</dbReference>
<dbReference type="GO" id="GO:0005886">
    <property type="term" value="C:plasma membrane"/>
    <property type="evidence" value="ECO:0007669"/>
    <property type="project" value="TreeGrafter"/>
</dbReference>
<dbReference type="PROSITE" id="PS00455">
    <property type="entry name" value="AMP_BINDING"/>
    <property type="match status" value="1"/>
</dbReference>
<comment type="similarity">
    <text evidence="2">Belongs to the ATP-dependent AMP-binding enzyme family.</text>
</comment>
<dbReference type="Gene3D" id="3.40.50.12780">
    <property type="entry name" value="N-terminal domain of ligase-like"/>
    <property type="match status" value="1"/>
</dbReference>
<dbReference type="PANTHER" id="PTHR22754:SF32">
    <property type="entry name" value="DISCO-INTERACTING PROTEIN 2"/>
    <property type="match status" value="1"/>
</dbReference>
<dbReference type="InterPro" id="IPR020845">
    <property type="entry name" value="AMP-binding_CS"/>
</dbReference>
<dbReference type="GO" id="GO:0016874">
    <property type="term" value="F:ligase activity"/>
    <property type="evidence" value="ECO:0007669"/>
    <property type="project" value="UniProtKB-KW"/>
</dbReference>
<dbReference type="Pfam" id="PF02668">
    <property type="entry name" value="TauD"/>
    <property type="match status" value="1"/>
</dbReference>
<keyword evidence="3" id="KW-0596">Phosphopantetheine</keyword>
<gene>
    <name evidence="8" type="ORF">DI565_14675</name>
</gene>
<dbReference type="InterPro" id="IPR000873">
    <property type="entry name" value="AMP-dep_synth/lig_dom"/>
</dbReference>
<evidence type="ECO:0000256" key="1">
    <source>
        <dbReference type="ARBA" id="ARBA00001957"/>
    </source>
</evidence>
<comment type="cofactor">
    <cofactor evidence="1">
        <name>pantetheine 4'-phosphate</name>
        <dbReference type="ChEBI" id="CHEBI:47942"/>
    </cofactor>
</comment>
<dbReference type="InterPro" id="IPR040097">
    <property type="entry name" value="FAAL/FAAC"/>
</dbReference>
<evidence type="ECO:0000313" key="9">
    <source>
        <dbReference type="Proteomes" id="UP000249577"/>
    </source>
</evidence>
<dbReference type="GO" id="GO:0070566">
    <property type="term" value="F:adenylyltransferase activity"/>
    <property type="evidence" value="ECO:0007669"/>
    <property type="project" value="TreeGrafter"/>
</dbReference>
<dbReference type="FunFam" id="3.40.50.12780:FF:000013">
    <property type="entry name" value="Long-chain-fatty-acid--AMP ligase FadD32"/>
    <property type="match status" value="1"/>
</dbReference>
<dbReference type="InterPro" id="IPR042098">
    <property type="entry name" value="TauD-like_sf"/>
</dbReference>
<accession>A0A2W5M6X2</accession>
<evidence type="ECO:0000256" key="6">
    <source>
        <dbReference type="ARBA" id="ARBA00023002"/>
    </source>
</evidence>
<evidence type="ECO:0000256" key="3">
    <source>
        <dbReference type="ARBA" id="ARBA00022450"/>
    </source>
</evidence>
<dbReference type="InterPro" id="IPR042099">
    <property type="entry name" value="ANL_N_sf"/>
</dbReference>
<dbReference type="InterPro" id="IPR009081">
    <property type="entry name" value="PP-bd_ACP"/>
</dbReference>
<dbReference type="SUPFAM" id="SSF47336">
    <property type="entry name" value="ACP-like"/>
    <property type="match status" value="1"/>
</dbReference>
<dbReference type="Proteomes" id="UP000249577">
    <property type="component" value="Unassembled WGS sequence"/>
</dbReference>
<protein>
    <submittedName>
        <fullName evidence="8">Non ribosomal peptide synthase</fullName>
    </submittedName>
</protein>
<dbReference type="GO" id="GO:0016706">
    <property type="term" value="F:2-oxoglutarate-dependent dioxygenase activity"/>
    <property type="evidence" value="ECO:0007669"/>
    <property type="project" value="UniProtKB-ARBA"/>
</dbReference>
<dbReference type="PANTHER" id="PTHR22754">
    <property type="entry name" value="DISCO-INTERACTING PROTEIN 2 DIP2 -RELATED"/>
    <property type="match status" value="1"/>
</dbReference>
<keyword evidence="4" id="KW-0597">Phosphoprotein</keyword>
<dbReference type="Gene3D" id="3.30.559.10">
    <property type="entry name" value="Chloramphenicol acetyltransferase-like domain"/>
    <property type="match status" value="1"/>
</dbReference>
<keyword evidence="6" id="KW-0560">Oxidoreductase</keyword>
<dbReference type="SUPFAM" id="SSF51197">
    <property type="entry name" value="Clavaminate synthase-like"/>
    <property type="match status" value="1"/>
</dbReference>
<sequence length="1508" mass="162510">MLDVEPTSPAARLSPAEHERIVSAYRGAETLAEVLAARAEDEADRVALRFLGPDGEPAEIFDYRALDARAREIAVALGRVAAPGDRALILLPSGPDYVAAFFGCFYAGVIAVPAYPPESLRPHHVVRLSGMIADAAPRLALTDAASLASVSALCAGHGVAAADVALMRDAPPPGWAPKPIRAEDVAFLQYTSGSTSAPKGVEVTHANLIDNQLTMVRGFGVRANDVAVSWLPLYHDMGLIAGLGLPVFCGIPLILMPPEHFLARPARWLQAIQRFGGTLSGGPDFAFRLAVERVSEATLAGLDLASWRVAFCGAEPVRADTMAEFAERFAPAGFHADALHPSYGLAEATLMVSGDRRMRPYRTARVDADELARGRIVPNPLGVELVASGLPVDADCVRIVDPETFAVRADDEIGEVWVSGASVARGYWRNKQATEAAFLDRPDGRWLRTGDLAFTREGYLFIAGRKKDVIIVRGQNRYPQDIEQAVERGVAAVRKGRVAAFPVQHDGSEGIGVAAEIGRGTRRSTTAAEIIAAIDAAVAETQQEPASLIALLEPGALPKTTSGKLQRSSCAAGVASGEIAAFEIYRRPSVSDARHAGEDEPRSETERRLAAIWAAALEIDVESVRRFDRFLALGGHSLLAAKAAARIRQEFGVAVGLRDMFAPKTLADVAAWLDAAPRDEAAALPPLTRARRGAGEGAPLSLAQQRLWVAEKFGSEAGAYNVVGRLELRGPLSEDALALALTALVARHEALRTAFLEDDEGEARAVVRDARAFDLRLLDLSGLGAAERRAALERAEAEQGRVPFDLAAAPLMRATLCRLGDDRSDLLIALHHIVCDGWSMGVMAQDLGAFYRAALQGRPAILPPLGLQYADFALWQRGLDASGALARDEAFWRERLDGAPTTLPLPTDFERPPVASQAGASVRFALSPALVGRLEALGAAHGATLYMTALSGFQTLLHRWTAATDMLIGADVAGRPLPELDRLIGFFVNVLPLRSQPAADLAFEALLAATRDEAVAAFDRPLLPFDRIVEAVRAPRDRSRNPLVQVLFVLQSAPRGDFGVEGLDATLVPAPAQSSKFDMGLFLEPDGAGGLACEWAFATALFARSTVERLARAFEDLLTEIVDAPSRALGQFSLPSLEDAAMSVAPTPVSPASGARMGSKLDKLKKLSAGAPRPAAPASLVRESTLAPGADFPLVIEPTTPDLDAAAWAAANRDYVEQNLRRHAGLLFRGFGLAGPRDFELFAEALQPGLYGGYGDLPKKEGGKNTYRSTPYPEDKMILFHNESSHLPRWPRKQWFFCEEAAPVGGATPIVDCREMFRRLPADLAERFERLGLAYVRTFTPRLDVDWRDFFRTSDKAEVEARCRAEGVEIAWLDGDALQTRTRCPAVIVHPLTGEKSFFNQVQLHHTRFLDADVREDLIGMLGEGRLPRQVTWGDGAPIDDATMDLVGELYEACAVRFDWRKGDVVMLDNMLAAHARDPFEGKRRIVVAMGDMTDRAGVEAKAAEALS</sequence>
<evidence type="ECO:0000256" key="5">
    <source>
        <dbReference type="ARBA" id="ARBA00022598"/>
    </source>
</evidence>
<dbReference type="InterPro" id="IPR023213">
    <property type="entry name" value="CAT-like_dom_sf"/>
</dbReference>
<proteinExistence type="inferred from homology"/>
<dbReference type="InterPro" id="IPR036736">
    <property type="entry name" value="ACP-like_sf"/>
</dbReference>
<dbReference type="SUPFAM" id="SSF52777">
    <property type="entry name" value="CoA-dependent acyltransferases"/>
    <property type="match status" value="2"/>
</dbReference>
<dbReference type="PROSITE" id="PS50075">
    <property type="entry name" value="CARRIER"/>
    <property type="match status" value="1"/>
</dbReference>
<organism evidence="8 9">
    <name type="scientific">Ancylobacter novellus</name>
    <name type="common">Thiobacillus novellus</name>
    <dbReference type="NCBI Taxonomy" id="921"/>
    <lineage>
        <taxon>Bacteria</taxon>
        <taxon>Pseudomonadati</taxon>
        <taxon>Pseudomonadota</taxon>
        <taxon>Alphaproteobacteria</taxon>
        <taxon>Hyphomicrobiales</taxon>
        <taxon>Xanthobacteraceae</taxon>
        <taxon>Ancylobacter</taxon>
    </lineage>
</organism>
<dbReference type="Pfam" id="PF00550">
    <property type="entry name" value="PP-binding"/>
    <property type="match status" value="1"/>
</dbReference>
<dbReference type="Gene3D" id="3.60.130.10">
    <property type="entry name" value="Clavaminate synthase-like"/>
    <property type="match status" value="1"/>
</dbReference>
<feature type="domain" description="Carrier" evidence="7">
    <location>
        <begin position="600"/>
        <end position="677"/>
    </location>
</feature>
<dbReference type="CDD" id="cd19531">
    <property type="entry name" value="LCL_NRPS-like"/>
    <property type="match status" value="1"/>
</dbReference>
<evidence type="ECO:0000256" key="4">
    <source>
        <dbReference type="ARBA" id="ARBA00022553"/>
    </source>
</evidence>